<proteinExistence type="inferred from homology"/>
<dbReference type="Pfam" id="PF02190">
    <property type="entry name" value="LON_substr_bdg"/>
    <property type="match status" value="1"/>
</dbReference>
<evidence type="ECO:0000259" key="6">
    <source>
        <dbReference type="PROSITE" id="PS51787"/>
    </source>
</evidence>
<evidence type="ECO:0000256" key="3">
    <source>
        <dbReference type="ARBA" id="ARBA00030079"/>
    </source>
</evidence>
<dbReference type="EMBL" id="CAJFCJ010000024">
    <property type="protein sequence ID" value="CAD5124891.1"/>
    <property type="molecule type" value="Genomic_DNA"/>
</dbReference>
<comment type="similarity">
    <text evidence="1">Belongs to the CRBN family.</text>
</comment>
<evidence type="ECO:0000256" key="4">
    <source>
        <dbReference type="ARBA" id="ARBA00046075"/>
    </source>
</evidence>
<dbReference type="PANTHER" id="PTHR14255:SF4">
    <property type="entry name" value="PROTEIN CEREBLON"/>
    <property type="match status" value="1"/>
</dbReference>
<name>A0A7I8W9V1_9ANNE</name>
<evidence type="ECO:0000256" key="2">
    <source>
        <dbReference type="ARBA" id="ARBA00014394"/>
    </source>
</evidence>
<feature type="domain" description="Lon N-terminal" evidence="6">
    <location>
        <begin position="110"/>
        <end position="340"/>
    </location>
</feature>
<dbReference type="UniPathway" id="UPA00143"/>
<protein>
    <recommendedName>
        <fullName evidence="2">Protein cereblon</fullName>
    </recommendedName>
    <alternativeName>
        <fullName evidence="3">Protein ohgata</fullName>
    </alternativeName>
</protein>
<dbReference type="Gene3D" id="2.170.150.20">
    <property type="entry name" value="Peptide methionine sulfoxide reductase"/>
    <property type="match status" value="1"/>
</dbReference>
<dbReference type="PANTHER" id="PTHR14255">
    <property type="entry name" value="CEREBLON"/>
    <property type="match status" value="1"/>
</dbReference>
<dbReference type="InterPro" id="IPR003111">
    <property type="entry name" value="Lon_prtase_N"/>
</dbReference>
<comment type="subunit">
    <text evidence="5">Likely a component of a DCX (DDB1-CUL4-X-box) protein ligase complex. May interact with pic/DDB1.</text>
</comment>
<dbReference type="AlphaFoldDB" id="A0A7I8W9V1"/>
<dbReference type="GO" id="GO:0031464">
    <property type="term" value="C:Cul4A-RING E3 ubiquitin ligase complex"/>
    <property type="evidence" value="ECO:0007669"/>
    <property type="project" value="TreeGrafter"/>
</dbReference>
<dbReference type="SUPFAM" id="SSF88697">
    <property type="entry name" value="PUA domain-like"/>
    <property type="match status" value="1"/>
</dbReference>
<evidence type="ECO:0000256" key="1">
    <source>
        <dbReference type="ARBA" id="ARBA00005293"/>
    </source>
</evidence>
<dbReference type="SMART" id="SM00464">
    <property type="entry name" value="LON"/>
    <property type="match status" value="1"/>
</dbReference>
<evidence type="ECO:0000313" key="9">
    <source>
        <dbReference type="Proteomes" id="UP000549394"/>
    </source>
</evidence>
<dbReference type="FunFam" id="2.170.150.20:FF:000005">
    <property type="entry name" value="Blast:Protein cereblon homolog"/>
    <property type="match status" value="1"/>
</dbReference>
<dbReference type="InterPro" id="IPR015947">
    <property type="entry name" value="PUA-like_sf"/>
</dbReference>
<dbReference type="PROSITE" id="PS51787">
    <property type="entry name" value="LON_N"/>
    <property type="match status" value="1"/>
</dbReference>
<dbReference type="Proteomes" id="UP000549394">
    <property type="component" value="Unassembled WGS sequence"/>
</dbReference>
<dbReference type="Gene3D" id="2.30.130.40">
    <property type="entry name" value="LON domain-like"/>
    <property type="match status" value="1"/>
</dbReference>
<feature type="domain" description="CULT" evidence="7">
    <location>
        <begin position="339"/>
        <end position="445"/>
    </location>
</feature>
<dbReference type="GO" id="GO:0016567">
    <property type="term" value="P:protein ubiquitination"/>
    <property type="evidence" value="ECO:0007669"/>
    <property type="project" value="UniProtKB-UniPathway"/>
</dbReference>
<reference evidence="8 9" key="1">
    <citation type="submission" date="2020-08" db="EMBL/GenBank/DDBJ databases">
        <authorList>
            <person name="Hejnol A."/>
        </authorList>
    </citation>
    <scope>NUCLEOTIDE SEQUENCE [LARGE SCALE GENOMIC DNA]</scope>
</reference>
<accession>A0A7I8W9V1</accession>
<keyword evidence="9" id="KW-1185">Reference proteome</keyword>
<organism evidence="8 9">
    <name type="scientific">Dimorphilus gyrociliatus</name>
    <dbReference type="NCBI Taxonomy" id="2664684"/>
    <lineage>
        <taxon>Eukaryota</taxon>
        <taxon>Metazoa</taxon>
        <taxon>Spiralia</taxon>
        <taxon>Lophotrochozoa</taxon>
        <taxon>Annelida</taxon>
        <taxon>Polychaeta</taxon>
        <taxon>Polychaeta incertae sedis</taxon>
        <taxon>Dinophilidae</taxon>
        <taxon>Dimorphilus</taxon>
    </lineage>
</organism>
<evidence type="ECO:0000313" key="8">
    <source>
        <dbReference type="EMBL" id="CAD5124891.1"/>
    </source>
</evidence>
<dbReference type="InterPro" id="IPR034750">
    <property type="entry name" value="CULT"/>
</dbReference>
<evidence type="ECO:0000259" key="7">
    <source>
        <dbReference type="PROSITE" id="PS51788"/>
    </source>
</evidence>
<evidence type="ECO:0000256" key="5">
    <source>
        <dbReference type="ARBA" id="ARBA00046796"/>
    </source>
</evidence>
<dbReference type="Gene3D" id="1.20.58.1480">
    <property type="match status" value="1"/>
</dbReference>
<gene>
    <name evidence="8" type="ORF">DGYR_LOCUS12365</name>
</gene>
<comment type="function">
    <text evidence="4">Substrate recognition component of a DCX (DDB1-CUL4-X-box) E3 protein ligase complex that mediates the ubiquitination and subsequent proteasomal degradation of target proteins. Has an essential role in mediating growth by negatively regulating insulin signaling. It also has a role in maintaining presynaptic function in the neuromuscular junction synapses of third-instar larvae.</text>
</comment>
<comment type="caution">
    <text evidence="8">The sequence shown here is derived from an EMBL/GenBank/DDBJ whole genome shotgun (WGS) entry which is preliminary data.</text>
</comment>
<dbReference type="InterPro" id="IPR046336">
    <property type="entry name" value="Lon_prtase_N_sf"/>
</dbReference>
<sequence length="462" mass="52804">MAESLENLHNVAQNEEIMEQEEIDVAAVNRAVNNTFLSKYFHLFRLFGGLLRDVFTSLLRIRNQESDEGIEMYNASPEVETREDREIDVHNQQEVHGRVVRIEDEIVEELPLIAMPSIVLIPGNVLPLHLYGRPAECLLKRLREGQGPCSIGVINSRVYEDEETNAHVMELSDIGTTAEIISYQDCSDGRTGIFEVTAKSIGRERFKCLGRRRTVDGTLTAKVKILPEVKFSCPFSSLLPGGYRNLPRNQRKKYLKLGADRTNIPYFLYKQYDVDVLREKIAKELKSWLRVETMPEDPVAFSFWASQNIPVDDQLKLKLLSQHSVVRRLRMIVSIIERWDALLCVHCGEYVTSKDDIFSMSSSGPLAAYVNPNGHVHDTITAMKAENMSLIGKPIYENSWFPGYGWTIAQCKHCGHHLGWRFTTKEKLKPQVFWGLTRGSLEPGLNPRPEDSLRNSEWEPMI</sequence>
<dbReference type="CDD" id="cd15777">
    <property type="entry name" value="CRBN_C_like"/>
    <property type="match status" value="1"/>
</dbReference>
<dbReference type="OrthoDB" id="267517at2759"/>
<dbReference type="PROSITE" id="PS51788">
    <property type="entry name" value="CULT"/>
    <property type="match status" value="1"/>
</dbReference>